<dbReference type="OrthoDB" id="9785695at2"/>
<sequence>MVEAFADLSLRAGEIILDIRARGAAVMEKADHSPVTEADRRAEALILAGLAEACPGVPVVAEEAASAGHVPATLGDHFILVDPLDGTREFIAGRPDFTVNIALIERGSPIAGVVYAPMRRTLWAASGHHAWSADVQDDGTLGDARGLVCRGWQAPPCIVASVSHRTPETDEFIARFDGATMSAIGSSLKFCLLAEGEADLYPRYGRTMEWDTAAGDAVLRAAGGVTITLDEKPLVYGKRNQANDVDFANPFFISASREGVSRIKGEVRGTAR</sequence>
<evidence type="ECO:0000256" key="4">
    <source>
        <dbReference type="ARBA" id="ARBA00022801"/>
    </source>
</evidence>
<accession>A0A4R5PRF4</accession>
<dbReference type="EMBL" id="SMSI01000001">
    <property type="protein sequence ID" value="TDH39453.1"/>
    <property type="molecule type" value="Genomic_DNA"/>
</dbReference>
<keyword evidence="4 6" id="KW-0378">Hydrolase</keyword>
<dbReference type="NCBIfam" id="TIGR01331">
    <property type="entry name" value="bisphos_cysQ"/>
    <property type="match status" value="1"/>
</dbReference>
<keyword evidence="9" id="KW-1185">Reference proteome</keyword>
<evidence type="ECO:0000313" key="8">
    <source>
        <dbReference type="EMBL" id="TDH39453.1"/>
    </source>
</evidence>
<dbReference type="GO" id="GO:0005886">
    <property type="term" value="C:plasma membrane"/>
    <property type="evidence" value="ECO:0007669"/>
    <property type="project" value="UniProtKB-SubCell"/>
</dbReference>
<dbReference type="Gene3D" id="3.30.540.10">
    <property type="entry name" value="Fructose-1,6-Bisphosphatase, subunit A, domain 1"/>
    <property type="match status" value="1"/>
</dbReference>
<feature type="binding site" evidence="6">
    <location>
        <position position="62"/>
    </location>
    <ligand>
        <name>Mg(2+)</name>
        <dbReference type="ChEBI" id="CHEBI:18420"/>
        <label>1</label>
    </ligand>
</feature>
<dbReference type="PANTHER" id="PTHR43028">
    <property type="entry name" value="3'(2'),5'-BISPHOSPHATE NUCLEOTIDASE 1"/>
    <property type="match status" value="1"/>
</dbReference>
<dbReference type="InterPro" id="IPR006240">
    <property type="entry name" value="CysQ"/>
</dbReference>
<comment type="function">
    <text evidence="6">Converts adenosine-3',5'-bisphosphate (PAP) to AMP.</text>
</comment>
<dbReference type="InterPro" id="IPR000760">
    <property type="entry name" value="Inositol_monophosphatase-like"/>
</dbReference>
<name>A0A4R5PRF4_9HYPH</name>
<keyword evidence="6 7" id="KW-0479">Metal-binding</keyword>
<dbReference type="CDD" id="cd01638">
    <property type="entry name" value="CysQ"/>
    <property type="match status" value="1"/>
</dbReference>
<keyword evidence="6 7" id="KW-0460">Magnesium</keyword>
<dbReference type="SUPFAM" id="SSF56655">
    <property type="entry name" value="Carbohydrate phosphatase"/>
    <property type="match status" value="1"/>
</dbReference>
<dbReference type="AlphaFoldDB" id="A0A4R5PRF4"/>
<feature type="binding site" evidence="6">
    <location>
        <position position="62"/>
    </location>
    <ligand>
        <name>substrate</name>
    </ligand>
</feature>
<feature type="binding site" evidence="6">
    <location>
        <position position="211"/>
    </location>
    <ligand>
        <name>substrate</name>
    </ligand>
</feature>
<feature type="binding site" evidence="6">
    <location>
        <position position="84"/>
    </location>
    <ligand>
        <name>Mg(2+)</name>
        <dbReference type="ChEBI" id="CHEBI:18420"/>
        <label>1</label>
    </ligand>
</feature>
<dbReference type="Pfam" id="PF00459">
    <property type="entry name" value="Inositol_P"/>
    <property type="match status" value="1"/>
</dbReference>
<comment type="catalytic activity">
    <reaction evidence="6">
        <text>adenosine 3',5'-bisphosphate + H2O = AMP + phosphate</text>
        <dbReference type="Rhea" id="RHEA:10040"/>
        <dbReference type="ChEBI" id="CHEBI:15377"/>
        <dbReference type="ChEBI" id="CHEBI:43474"/>
        <dbReference type="ChEBI" id="CHEBI:58343"/>
        <dbReference type="ChEBI" id="CHEBI:456215"/>
        <dbReference type="EC" id="3.1.3.7"/>
    </reaction>
</comment>
<dbReference type="GO" id="GO:0008441">
    <property type="term" value="F:3'(2'),5'-bisphosphate nucleotidase activity"/>
    <property type="evidence" value="ECO:0007669"/>
    <property type="project" value="UniProtKB-UniRule"/>
</dbReference>
<dbReference type="Proteomes" id="UP000295131">
    <property type="component" value="Unassembled WGS sequence"/>
</dbReference>
<feature type="binding site" evidence="7">
    <location>
        <position position="82"/>
    </location>
    <ligand>
        <name>Mg(2+)</name>
        <dbReference type="ChEBI" id="CHEBI:18420"/>
        <label>1</label>
        <note>catalytic</note>
    </ligand>
</feature>
<dbReference type="GO" id="GO:0000103">
    <property type="term" value="P:sulfate assimilation"/>
    <property type="evidence" value="ECO:0007669"/>
    <property type="project" value="TreeGrafter"/>
</dbReference>
<keyword evidence="5 6" id="KW-0472">Membrane</keyword>
<dbReference type="GO" id="GO:0050427">
    <property type="term" value="P:3'-phosphoadenosine 5'-phosphosulfate metabolic process"/>
    <property type="evidence" value="ECO:0007669"/>
    <property type="project" value="TreeGrafter"/>
</dbReference>
<dbReference type="PRINTS" id="PR00377">
    <property type="entry name" value="IMPHPHTASES"/>
</dbReference>
<keyword evidence="2 6" id="KW-1003">Cell membrane</keyword>
<dbReference type="InterPro" id="IPR020550">
    <property type="entry name" value="Inositol_monophosphatase_CS"/>
</dbReference>
<gene>
    <name evidence="6 8" type="primary">cysQ</name>
    <name evidence="8" type="ORF">E2A64_06395</name>
</gene>
<feature type="binding site" evidence="7">
    <location>
        <position position="62"/>
    </location>
    <ligand>
        <name>Mg(2+)</name>
        <dbReference type="ChEBI" id="CHEBI:18420"/>
        <label>1</label>
        <note>catalytic</note>
    </ligand>
</feature>
<feature type="binding site" evidence="7">
    <location>
        <position position="84"/>
    </location>
    <ligand>
        <name>Mg(2+)</name>
        <dbReference type="ChEBI" id="CHEBI:18420"/>
        <label>1</label>
        <note>catalytic</note>
    </ligand>
</feature>
<feature type="binding site" evidence="6">
    <location>
        <position position="211"/>
    </location>
    <ligand>
        <name>Mg(2+)</name>
        <dbReference type="ChEBI" id="CHEBI:18420"/>
        <label>2</label>
    </ligand>
</feature>
<comment type="caution">
    <text evidence="8">The sequence shown here is derived from an EMBL/GenBank/DDBJ whole genome shotgun (WGS) entry which is preliminary data.</text>
</comment>
<feature type="binding site" evidence="6">
    <location>
        <position position="85"/>
    </location>
    <ligand>
        <name>Mg(2+)</name>
        <dbReference type="ChEBI" id="CHEBI:18420"/>
        <label>2</label>
    </ligand>
</feature>
<feature type="binding site" evidence="7">
    <location>
        <position position="211"/>
    </location>
    <ligand>
        <name>Mg(2+)</name>
        <dbReference type="ChEBI" id="CHEBI:18420"/>
        <label>1</label>
        <note>catalytic</note>
    </ligand>
</feature>
<evidence type="ECO:0000256" key="3">
    <source>
        <dbReference type="ARBA" id="ARBA00022519"/>
    </source>
</evidence>
<dbReference type="GO" id="GO:0000287">
    <property type="term" value="F:magnesium ion binding"/>
    <property type="evidence" value="ECO:0007669"/>
    <property type="project" value="UniProtKB-UniRule"/>
</dbReference>
<feature type="binding site" evidence="6">
    <location>
        <begin position="84"/>
        <end position="87"/>
    </location>
    <ligand>
        <name>substrate</name>
    </ligand>
</feature>
<evidence type="ECO:0000256" key="6">
    <source>
        <dbReference type="HAMAP-Rule" id="MF_02095"/>
    </source>
</evidence>
<dbReference type="PANTHER" id="PTHR43028:SF5">
    <property type="entry name" value="3'(2'),5'-BISPHOSPHATE NUCLEOTIDASE 1"/>
    <property type="match status" value="1"/>
</dbReference>
<dbReference type="HAMAP" id="MF_02095">
    <property type="entry name" value="CysQ"/>
    <property type="match status" value="1"/>
</dbReference>
<evidence type="ECO:0000256" key="7">
    <source>
        <dbReference type="PIRSR" id="PIRSR600760-2"/>
    </source>
</evidence>
<feature type="binding site" evidence="6">
    <location>
        <position position="82"/>
    </location>
    <ligand>
        <name>Mg(2+)</name>
        <dbReference type="ChEBI" id="CHEBI:18420"/>
        <label>1</label>
    </ligand>
</feature>
<dbReference type="EC" id="3.1.3.7" evidence="6"/>
<organism evidence="8 9">
    <name type="scientific">Pseudohoeflea suaedae</name>
    <dbReference type="NCBI Taxonomy" id="877384"/>
    <lineage>
        <taxon>Bacteria</taxon>
        <taxon>Pseudomonadati</taxon>
        <taxon>Pseudomonadota</taxon>
        <taxon>Alphaproteobacteria</taxon>
        <taxon>Hyphomicrobiales</taxon>
        <taxon>Rhizobiaceae</taxon>
        <taxon>Pseudohoeflea</taxon>
    </lineage>
</organism>
<evidence type="ECO:0000313" key="9">
    <source>
        <dbReference type="Proteomes" id="UP000295131"/>
    </source>
</evidence>
<reference evidence="8 9" key="1">
    <citation type="journal article" date="2013" name="Int. J. Syst. Evol. Microbiol.">
        <title>Hoeflea suaedae sp. nov., an endophytic bacterium isolated from the root of the halophyte Suaeda maritima.</title>
        <authorList>
            <person name="Chung E.J."/>
            <person name="Park J.A."/>
            <person name="Pramanik P."/>
            <person name="Bibi F."/>
            <person name="Jeon C.O."/>
            <person name="Chung Y.R."/>
        </authorList>
    </citation>
    <scope>NUCLEOTIDE SEQUENCE [LARGE SCALE GENOMIC DNA]</scope>
    <source>
        <strain evidence="8 9">YC6898</strain>
    </source>
</reference>
<feature type="binding site" evidence="7">
    <location>
        <position position="85"/>
    </location>
    <ligand>
        <name>Mg(2+)</name>
        <dbReference type="ChEBI" id="CHEBI:18420"/>
        <label>1</label>
        <note>catalytic</note>
    </ligand>
</feature>
<comment type="cofactor">
    <cofactor evidence="6 7">
        <name>Mg(2+)</name>
        <dbReference type="ChEBI" id="CHEBI:18420"/>
    </cofactor>
</comment>
<evidence type="ECO:0000256" key="1">
    <source>
        <dbReference type="ARBA" id="ARBA00005289"/>
    </source>
</evidence>
<comment type="similarity">
    <text evidence="1 6">Belongs to the inositol monophosphatase superfamily. CysQ family.</text>
</comment>
<comment type="subcellular location">
    <subcellularLocation>
        <location evidence="6">Cell inner membrane</location>
        <topology evidence="6">Peripheral membrane protein</topology>
        <orientation evidence="6">Cytoplasmic side</orientation>
    </subcellularLocation>
</comment>
<evidence type="ECO:0000256" key="2">
    <source>
        <dbReference type="ARBA" id="ARBA00022475"/>
    </source>
</evidence>
<dbReference type="GO" id="GO:0046854">
    <property type="term" value="P:phosphatidylinositol phosphate biosynthetic process"/>
    <property type="evidence" value="ECO:0007669"/>
    <property type="project" value="InterPro"/>
</dbReference>
<dbReference type="InterPro" id="IPR050725">
    <property type="entry name" value="CysQ/Inositol_MonoPase"/>
</dbReference>
<proteinExistence type="inferred from homology"/>
<dbReference type="PROSITE" id="PS00630">
    <property type="entry name" value="IMP_2"/>
    <property type="match status" value="1"/>
</dbReference>
<protein>
    <recommendedName>
        <fullName evidence="6">3'(2'),5'-bisphosphate nucleotidase CysQ</fullName>
        <ecNumber evidence="6">3.1.3.7</ecNumber>
    </recommendedName>
    <alternativeName>
        <fullName evidence="6">3'(2'),5-bisphosphonucleoside 3'(2')-phosphohydrolase</fullName>
    </alternativeName>
    <alternativeName>
        <fullName evidence="6">3'-phosphoadenosine 5'-phosphate phosphatase</fullName>
        <shortName evidence="6">PAP phosphatase</shortName>
    </alternativeName>
</protein>
<feature type="binding site" evidence="6">
    <location>
        <position position="82"/>
    </location>
    <ligand>
        <name>Mg(2+)</name>
        <dbReference type="ChEBI" id="CHEBI:18420"/>
        <label>2</label>
    </ligand>
</feature>
<keyword evidence="3 6" id="KW-0997">Cell inner membrane</keyword>
<evidence type="ECO:0000256" key="5">
    <source>
        <dbReference type="ARBA" id="ARBA00023136"/>
    </source>
</evidence>
<dbReference type="Gene3D" id="3.40.190.80">
    <property type="match status" value="1"/>
</dbReference>